<dbReference type="InterPro" id="IPR036388">
    <property type="entry name" value="WH-like_DNA-bd_sf"/>
</dbReference>
<sequence>MAQRIVQTDVELVALAQAGVEQAYVELCDRYRGMAFFVINRILKNREDAEDALQETLLKVYLHLGGFDGRAKFSTWLTRIAINAALMSLRKRVAHPMQSLDELQADDTPRFIEPVCPLPDPERSLAERQRYVHLKQAIRHLPRTLRGVTELRQSDDLTISEVAAMAGLSLSATKSRLLRARIELSTILCQPGSGRVRMDARGQ</sequence>
<proteinExistence type="inferred from homology"/>
<dbReference type="InterPro" id="IPR007627">
    <property type="entry name" value="RNA_pol_sigma70_r2"/>
</dbReference>
<dbReference type="InterPro" id="IPR014284">
    <property type="entry name" value="RNA_pol_sigma-70_dom"/>
</dbReference>
<keyword evidence="3" id="KW-0731">Sigma factor</keyword>
<evidence type="ECO:0000313" key="7">
    <source>
        <dbReference type="EMBL" id="SNT07986.1"/>
    </source>
</evidence>
<accession>A0A239JPN8</accession>
<feature type="domain" description="RNA polymerase sigma factor 70 region 4 type 2" evidence="6">
    <location>
        <begin position="134"/>
        <end position="183"/>
    </location>
</feature>
<dbReference type="InterPro" id="IPR013249">
    <property type="entry name" value="RNA_pol_sigma70_r4_t2"/>
</dbReference>
<dbReference type="SUPFAM" id="SSF88659">
    <property type="entry name" value="Sigma3 and sigma4 domains of RNA polymerase sigma factors"/>
    <property type="match status" value="1"/>
</dbReference>
<organism evidence="7 8">
    <name type="scientific">Granulicella rosea</name>
    <dbReference type="NCBI Taxonomy" id="474952"/>
    <lineage>
        <taxon>Bacteria</taxon>
        <taxon>Pseudomonadati</taxon>
        <taxon>Acidobacteriota</taxon>
        <taxon>Terriglobia</taxon>
        <taxon>Terriglobales</taxon>
        <taxon>Acidobacteriaceae</taxon>
        <taxon>Granulicella</taxon>
    </lineage>
</organism>
<dbReference type="InterPro" id="IPR013325">
    <property type="entry name" value="RNA_pol_sigma_r2"/>
</dbReference>
<dbReference type="InterPro" id="IPR013324">
    <property type="entry name" value="RNA_pol_sigma_r3/r4-like"/>
</dbReference>
<dbReference type="Proteomes" id="UP000198356">
    <property type="component" value="Unassembled WGS sequence"/>
</dbReference>
<dbReference type="SUPFAM" id="SSF88946">
    <property type="entry name" value="Sigma2 domain of RNA polymerase sigma factors"/>
    <property type="match status" value="1"/>
</dbReference>
<comment type="similarity">
    <text evidence="1">Belongs to the sigma-70 factor family. ECF subfamily.</text>
</comment>
<dbReference type="AlphaFoldDB" id="A0A239JPN8"/>
<dbReference type="GO" id="GO:0016987">
    <property type="term" value="F:sigma factor activity"/>
    <property type="evidence" value="ECO:0007669"/>
    <property type="project" value="UniProtKB-KW"/>
</dbReference>
<dbReference type="PANTHER" id="PTHR43133">
    <property type="entry name" value="RNA POLYMERASE ECF-TYPE SIGMA FACTO"/>
    <property type="match status" value="1"/>
</dbReference>
<dbReference type="InterPro" id="IPR039425">
    <property type="entry name" value="RNA_pol_sigma-70-like"/>
</dbReference>
<evidence type="ECO:0000256" key="1">
    <source>
        <dbReference type="ARBA" id="ARBA00010641"/>
    </source>
</evidence>
<dbReference type="GO" id="GO:0003677">
    <property type="term" value="F:DNA binding"/>
    <property type="evidence" value="ECO:0007669"/>
    <property type="project" value="InterPro"/>
</dbReference>
<dbReference type="Gene3D" id="1.10.10.10">
    <property type="entry name" value="Winged helix-like DNA-binding domain superfamily/Winged helix DNA-binding domain"/>
    <property type="match status" value="1"/>
</dbReference>
<evidence type="ECO:0000256" key="2">
    <source>
        <dbReference type="ARBA" id="ARBA00023015"/>
    </source>
</evidence>
<evidence type="ECO:0000259" key="5">
    <source>
        <dbReference type="Pfam" id="PF04542"/>
    </source>
</evidence>
<evidence type="ECO:0000313" key="8">
    <source>
        <dbReference type="Proteomes" id="UP000198356"/>
    </source>
</evidence>
<name>A0A239JPN8_9BACT</name>
<dbReference type="GO" id="GO:0006352">
    <property type="term" value="P:DNA-templated transcription initiation"/>
    <property type="evidence" value="ECO:0007669"/>
    <property type="project" value="InterPro"/>
</dbReference>
<dbReference type="Pfam" id="PF04542">
    <property type="entry name" value="Sigma70_r2"/>
    <property type="match status" value="1"/>
</dbReference>
<dbReference type="RefSeq" id="WP_176441723.1">
    <property type="nucleotide sequence ID" value="NZ_FZOU01000004.1"/>
</dbReference>
<protein>
    <submittedName>
        <fullName evidence="7">RNA polymerase, sigma subunit, ECF family</fullName>
    </submittedName>
</protein>
<keyword evidence="4" id="KW-0804">Transcription</keyword>
<dbReference type="EMBL" id="FZOU01000004">
    <property type="protein sequence ID" value="SNT07986.1"/>
    <property type="molecule type" value="Genomic_DNA"/>
</dbReference>
<reference evidence="7 8" key="1">
    <citation type="submission" date="2017-06" db="EMBL/GenBank/DDBJ databases">
        <authorList>
            <person name="Kim H.J."/>
            <person name="Triplett B.A."/>
        </authorList>
    </citation>
    <scope>NUCLEOTIDE SEQUENCE [LARGE SCALE GENOMIC DNA]</scope>
    <source>
        <strain evidence="7 8">DSM 18704</strain>
    </source>
</reference>
<evidence type="ECO:0000256" key="4">
    <source>
        <dbReference type="ARBA" id="ARBA00023163"/>
    </source>
</evidence>
<dbReference type="PANTHER" id="PTHR43133:SF51">
    <property type="entry name" value="RNA POLYMERASE SIGMA FACTOR"/>
    <property type="match status" value="1"/>
</dbReference>
<keyword evidence="2" id="KW-0805">Transcription regulation</keyword>
<evidence type="ECO:0000256" key="3">
    <source>
        <dbReference type="ARBA" id="ARBA00023082"/>
    </source>
</evidence>
<feature type="domain" description="RNA polymerase sigma-70 region 2" evidence="5">
    <location>
        <begin position="29"/>
        <end position="92"/>
    </location>
</feature>
<dbReference type="NCBIfam" id="TIGR02937">
    <property type="entry name" value="sigma70-ECF"/>
    <property type="match status" value="1"/>
</dbReference>
<dbReference type="Pfam" id="PF08281">
    <property type="entry name" value="Sigma70_r4_2"/>
    <property type="match status" value="1"/>
</dbReference>
<keyword evidence="8" id="KW-1185">Reference proteome</keyword>
<dbReference type="Gene3D" id="1.10.1740.10">
    <property type="match status" value="1"/>
</dbReference>
<evidence type="ECO:0000259" key="6">
    <source>
        <dbReference type="Pfam" id="PF08281"/>
    </source>
</evidence>
<gene>
    <name evidence="7" type="ORF">SAMN05421770_10473</name>
</gene>